<protein>
    <submittedName>
        <fullName evidence="5">CENP-V/GFA domain, Mss4-like superfamily protein</fullName>
    </submittedName>
</protein>
<accession>A0A9Q9EQ73</accession>
<sequence>MSGSDTTPKDDSFFDQVKMSPIVTVPVPKTLTCLCKAISIEVTGQDQGTVLCHCNNCKQAAGSAFMDNHRFVESSLRIIRGGDHLREARNSGCPAQVSPTSQD</sequence>
<keyword evidence="2" id="KW-0479">Metal-binding</keyword>
<reference evidence="5" key="1">
    <citation type="submission" date="2022-06" db="EMBL/GenBank/DDBJ databases">
        <title>Complete genome sequences of two strains of the flax pathogen Septoria linicola.</title>
        <authorList>
            <person name="Lapalu N."/>
            <person name="Simon A."/>
            <person name="Demenou B."/>
            <person name="Paumier D."/>
            <person name="Guillot M.-P."/>
            <person name="Gout L."/>
            <person name="Valade R."/>
        </authorList>
    </citation>
    <scope>NUCLEOTIDE SEQUENCE</scope>
    <source>
        <strain evidence="5">SE15195</strain>
    </source>
</reference>
<dbReference type="GO" id="GO:0046872">
    <property type="term" value="F:metal ion binding"/>
    <property type="evidence" value="ECO:0007669"/>
    <property type="project" value="UniProtKB-KW"/>
</dbReference>
<dbReference type="InterPro" id="IPR006913">
    <property type="entry name" value="CENP-V/GFA"/>
</dbReference>
<dbReference type="EMBL" id="CP099428">
    <property type="protein sequence ID" value="USW58469.1"/>
    <property type="molecule type" value="Genomic_DNA"/>
</dbReference>
<keyword evidence="3" id="KW-0862">Zinc</keyword>
<evidence type="ECO:0000256" key="3">
    <source>
        <dbReference type="ARBA" id="ARBA00022833"/>
    </source>
</evidence>
<feature type="domain" description="CENP-V/GFA" evidence="4">
    <location>
        <begin position="29"/>
        <end position="103"/>
    </location>
</feature>
<gene>
    <name evidence="5" type="ORF">Slin15195_G117880</name>
</gene>
<organism evidence="5 6">
    <name type="scientific">Septoria linicola</name>
    <dbReference type="NCBI Taxonomy" id="215465"/>
    <lineage>
        <taxon>Eukaryota</taxon>
        <taxon>Fungi</taxon>
        <taxon>Dikarya</taxon>
        <taxon>Ascomycota</taxon>
        <taxon>Pezizomycotina</taxon>
        <taxon>Dothideomycetes</taxon>
        <taxon>Dothideomycetidae</taxon>
        <taxon>Mycosphaerellales</taxon>
        <taxon>Mycosphaerellaceae</taxon>
        <taxon>Septoria</taxon>
    </lineage>
</organism>
<dbReference type="Gene3D" id="3.90.1590.10">
    <property type="entry name" value="glutathione-dependent formaldehyde- activating enzyme (gfa)"/>
    <property type="match status" value="1"/>
</dbReference>
<evidence type="ECO:0000313" key="6">
    <source>
        <dbReference type="Proteomes" id="UP001056384"/>
    </source>
</evidence>
<proteinExistence type="inferred from homology"/>
<evidence type="ECO:0000313" key="5">
    <source>
        <dbReference type="EMBL" id="USW58469.1"/>
    </source>
</evidence>
<dbReference type="Pfam" id="PF04828">
    <property type="entry name" value="GFA"/>
    <property type="match status" value="1"/>
</dbReference>
<name>A0A9Q9EQ73_9PEZI</name>
<evidence type="ECO:0000256" key="1">
    <source>
        <dbReference type="ARBA" id="ARBA00005495"/>
    </source>
</evidence>
<dbReference type="Proteomes" id="UP001056384">
    <property type="component" value="Chromosome 11"/>
</dbReference>
<evidence type="ECO:0000256" key="2">
    <source>
        <dbReference type="ARBA" id="ARBA00022723"/>
    </source>
</evidence>
<comment type="similarity">
    <text evidence="1">Belongs to the Gfa family.</text>
</comment>
<dbReference type="GO" id="GO:0016846">
    <property type="term" value="F:carbon-sulfur lyase activity"/>
    <property type="evidence" value="ECO:0007669"/>
    <property type="project" value="InterPro"/>
</dbReference>
<dbReference type="AlphaFoldDB" id="A0A9Q9EQ73"/>
<dbReference type="SUPFAM" id="SSF51316">
    <property type="entry name" value="Mss4-like"/>
    <property type="match status" value="1"/>
</dbReference>
<dbReference type="InterPro" id="IPR011057">
    <property type="entry name" value="Mss4-like_sf"/>
</dbReference>
<keyword evidence="6" id="KW-1185">Reference proteome</keyword>
<dbReference type="PROSITE" id="PS51891">
    <property type="entry name" value="CENP_V_GFA"/>
    <property type="match status" value="1"/>
</dbReference>
<evidence type="ECO:0000259" key="4">
    <source>
        <dbReference type="PROSITE" id="PS51891"/>
    </source>
</evidence>